<reference evidence="1" key="1">
    <citation type="submission" date="2018-06" db="EMBL/GenBank/DDBJ databases">
        <authorList>
            <person name="Zhirakovskaya E."/>
        </authorList>
    </citation>
    <scope>NUCLEOTIDE SEQUENCE</scope>
</reference>
<name>A0A3B0Y368_9ZZZZ</name>
<evidence type="ECO:0000313" key="1">
    <source>
        <dbReference type="EMBL" id="VAW74151.1"/>
    </source>
</evidence>
<proteinExistence type="predicted"/>
<accession>A0A3B0Y368</accession>
<gene>
    <name evidence="1" type="ORF">MNBD_GAMMA12-2879</name>
</gene>
<sequence>LKDQLKDQSNQATVPLKLILLANASLIKTDGVTLWTLHTE</sequence>
<dbReference type="EMBL" id="UOFL01000053">
    <property type="protein sequence ID" value="VAW74151.1"/>
    <property type="molecule type" value="Genomic_DNA"/>
</dbReference>
<feature type="non-terminal residue" evidence="1">
    <location>
        <position position="1"/>
    </location>
</feature>
<dbReference type="AlphaFoldDB" id="A0A3B0Y368"/>
<organism evidence="1">
    <name type="scientific">hydrothermal vent metagenome</name>
    <dbReference type="NCBI Taxonomy" id="652676"/>
    <lineage>
        <taxon>unclassified sequences</taxon>
        <taxon>metagenomes</taxon>
        <taxon>ecological metagenomes</taxon>
    </lineage>
</organism>
<protein>
    <submittedName>
        <fullName evidence="1">Uncharacterized protein</fullName>
    </submittedName>
</protein>